<organism evidence="6">
    <name type="scientific">Thrips palmi</name>
    <name type="common">Melon thrips</name>
    <dbReference type="NCBI Taxonomy" id="161013"/>
    <lineage>
        <taxon>Eukaryota</taxon>
        <taxon>Metazoa</taxon>
        <taxon>Ecdysozoa</taxon>
        <taxon>Arthropoda</taxon>
        <taxon>Hexapoda</taxon>
        <taxon>Insecta</taxon>
        <taxon>Pterygota</taxon>
        <taxon>Neoptera</taxon>
        <taxon>Paraneoptera</taxon>
        <taxon>Thysanoptera</taxon>
        <taxon>Terebrantia</taxon>
        <taxon>Thripoidea</taxon>
        <taxon>Thripidae</taxon>
        <taxon>Thrips</taxon>
    </lineage>
</organism>
<dbReference type="OrthoDB" id="10413083at2759"/>
<dbReference type="Gene3D" id="3.30.40.10">
    <property type="entry name" value="Zinc/RING finger domain, C3HC4 (zinc finger)"/>
    <property type="match status" value="1"/>
</dbReference>
<name>A0A6P9AAT0_THRPL</name>
<proteinExistence type="predicted"/>
<evidence type="ECO:0000313" key="6">
    <source>
        <dbReference type="RefSeq" id="XP_034254509.1"/>
    </source>
</evidence>
<dbReference type="KEGG" id="tpal:117653164"/>
<dbReference type="GO" id="GO:0008270">
    <property type="term" value="F:zinc ion binding"/>
    <property type="evidence" value="ECO:0007669"/>
    <property type="project" value="UniProtKB-KW"/>
</dbReference>
<dbReference type="InParanoid" id="A0A6P9AAT0"/>
<evidence type="ECO:0000313" key="5">
    <source>
        <dbReference type="Proteomes" id="UP000515158"/>
    </source>
</evidence>
<reference evidence="6" key="1">
    <citation type="submission" date="2025-08" db="UniProtKB">
        <authorList>
            <consortium name="RefSeq"/>
        </authorList>
    </citation>
    <scope>IDENTIFICATION</scope>
    <source>
        <tissue evidence="6">Total insect</tissue>
    </source>
</reference>
<keyword evidence="1 3" id="KW-0863">Zinc-finger</keyword>
<dbReference type="InterPro" id="IPR001841">
    <property type="entry name" value="Znf_RING"/>
</dbReference>
<feature type="domain" description="RING-type" evidence="4">
    <location>
        <begin position="37"/>
        <end position="80"/>
    </location>
</feature>
<sequence length="258" mass="29434">MRYDQLNYGDVGTGMMKCCGNPCKFFIEDGSLPEDYCTLCCEDYKLNSYVGILHGCHHYRWCYLCAQTLLCRELKCPICREKITAVKSQPYHVGLLEPNSQEEIEGPLMTLEQEPHVDLREQEILSELEEVPAAMKATKEDADKLKQDAAEILKVVSTPACRRHLRSIARGVTESERHNNYQESGMLYSGLGPFTLFEDMKTQLLEIIDKQCRNDPVYQWSVMIPEAVIFGAQIIFKVSKPDAVAYYEKTSKLVAVQE</sequence>
<keyword evidence="5" id="KW-1185">Reference proteome</keyword>
<dbReference type="PROSITE" id="PS50089">
    <property type="entry name" value="ZF_RING_2"/>
    <property type="match status" value="1"/>
</dbReference>
<protein>
    <submittedName>
        <fullName evidence="6">Uncharacterized protein LOC117653164</fullName>
    </submittedName>
</protein>
<dbReference type="Proteomes" id="UP000515158">
    <property type="component" value="Unplaced"/>
</dbReference>
<evidence type="ECO:0000256" key="1">
    <source>
        <dbReference type="ARBA" id="ARBA00022771"/>
    </source>
</evidence>
<keyword evidence="2" id="KW-0862">Zinc</keyword>
<evidence type="ECO:0000256" key="2">
    <source>
        <dbReference type="ARBA" id="ARBA00022833"/>
    </source>
</evidence>
<dbReference type="InterPro" id="IPR013083">
    <property type="entry name" value="Znf_RING/FYVE/PHD"/>
</dbReference>
<accession>A0A6P9AAT0</accession>
<evidence type="ECO:0000259" key="4">
    <source>
        <dbReference type="PROSITE" id="PS50089"/>
    </source>
</evidence>
<evidence type="ECO:0000256" key="3">
    <source>
        <dbReference type="PROSITE-ProRule" id="PRU00175"/>
    </source>
</evidence>
<dbReference type="GeneID" id="117653164"/>
<dbReference type="AlphaFoldDB" id="A0A6P9AAT0"/>
<keyword evidence="1 3" id="KW-0479">Metal-binding</keyword>
<dbReference type="RefSeq" id="XP_034254509.1">
    <property type="nucleotide sequence ID" value="XM_034398618.1"/>
</dbReference>
<gene>
    <name evidence="6" type="primary">LOC117653164</name>
</gene>
<dbReference type="SUPFAM" id="SSF57850">
    <property type="entry name" value="RING/U-box"/>
    <property type="match status" value="1"/>
</dbReference>